<feature type="domain" description="Mutator-like transposase" evidence="3">
    <location>
        <begin position="70"/>
        <end position="156"/>
    </location>
</feature>
<evidence type="ECO:0000313" key="4">
    <source>
        <dbReference type="EMBL" id="CAC5390829.1"/>
    </source>
</evidence>
<dbReference type="Proteomes" id="UP000507470">
    <property type="component" value="Unassembled WGS sequence"/>
</dbReference>
<proteinExistence type="predicted"/>
<keyword evidence="5" id="KW-1185">Reference proteome</keyword>
<dbReference type="OrthoDB" id="6152639at2759"/>
<feature type="chain" id="PRO_5027060192" description="Mutator-like transposase domain-containing protein" evidence="2">
    <location>
        <begin position="22"/>
        <end position="276"/>
    </location>
</feature>
<evidence type="ECO:0000256" key="1">
    <source>
        <dbReference type="SAM" id="MobiDB-lite"/>
    </source>
</evidence>
<evidence type="ECO:0000313" key="5">
    <source>
        <dbReference type="Proteomes" id="UP000507470"/>
    </source>
</evidence>
<feature type="region of interest" description="Disordered" evidence="1">
    <location>
        <begin position="221"/>
        <end position="242"/>
    </location>
</feature>
<evidence type="ECO:0000256" key="2">
    <source>
        <dbReference type="SAM" id="SignalP"/>
    </source>
</evidence>
<reference evidence="4 5" key="1">
    <citation type="submission" date="2020-06" db="EMBL/GenBank/DDBJ databases">
        <authorList>
            <person name="Li R."/>
            <person name="Bekaert M."/>
        </authorList>
    </citation>
    <scope>NUCLEOTIDE SEQUENCE [LARGE SCALE GENOMIC DNA]</scope>
    <source>
        <strain evidence="5">wild</strain>
    </source>
</reference>
<dbReference type="InterPro" id="IPR049012">
    <property type="entry name" value="Mutator_transp_dom"/>
</dbReference>
<sequence>MIHAFLLQFKFSLSILQGCIPDAEKNLCKEWQRRKKNLNHMSLICLKLEIKLFISMFQEYLQTDCISMEHCSMIGKYTCKITNYKVRSRSCRVCSSASSRNETAEDRDCRKTWDGSAKAMEQDMTVEMVSECNEKGFKTGTVIGDDDSMAYGKGQKERIVQTMIPNPSTFQANNQDKGTGTKNNAFERLKVAAKLRDDKEKEHIESWTEKNTRRLKAFFQKKSDTDETSSNPGVIGIPAPTSMRDVENDRLIAVKDLEKGVEDQQEGVDSNVCQGI</sequence>
<feature type="signal peptide" evidence="2">
    <location>
        <begin position="1"/>
        <end position="21"/>
    </location>
</feature>
<dbReference type="AlphaFoldDB" id="A0A6J8C6Z5"/>
<evidence type="ECO:0000259" key="3">
    <source>
        <dbReference type="Pfam" id="PF20700"/>
    </source>
</evidence>
<dbReference type="Pfam" id="PF20700">
    <property type="entry name" value="Mutator"/>
    <property type="match status" value="1"/>
</dbReference>
<protein>
    <recommendedName>
        <fullName evidence="3">Mutator-like transposase domain-containing protein</fullName>
    </recommendedName>
</protein>
<organism evidence="4 5">
    <name type="scientific">Mytilus coruscus</name>
    <name type="common">Sea mussel</name>
    <dbReference type="NCBI Taxonomy" id="42192"/>
    <lineage>
        <taxon>Eukaryota</taxon>
        <taxon>Metazoa</taxon>
        <taxon>Spiralia</taxon>
        <taxon>Lophotrochozoa</taxon>
        <taxon>Mollusca</taxon>
        <taxon>Bivalvia</taxon>
        <taxon>Autobranchia</taxon>
        <taxon>Pteriomorphia</taxon>
        <taxon>Mytilida</taxon>
        <taxon>Mytiloidea</taxon>
        <taxon>Mytilidae</taxon>
        <taxon>Mytilinae</taxon>
        <taxon>Mytilus</taxon>
    </lineage>
</organism>
<gene>
    <name evidence="4" type="ORF">MCOR_25905</name>
</gene>
<dbReference type="EMBL" id="CACVKT020004644">
    <property type="protein sequence ID" value="CAC5390829.1"/>
    <property type="molecule type" value="Genomic_DNA"/>
</dbReference>
<keyword evidence="2" id="KW-0732">Signal</keyword>
<accession>A0A6J8C6Z5</accession>
<name>A0A6J8C6Z5_MYTCO</name>